<reference evidence="1" key="2">
    <citation type="submission" date="1997-06" db="EMBL/GenBank/DDBJ databases">
        <authorList>
            <person name="Oliver K."/>
            <person name="Harris D."/>
        </authorList>
    </citation>
    <scope>NUCLEOTIDE SEQUENCE</scope>
</reference>
<reference evidence="1" key="1">
    <citation type="journal article" date="1993" name="Mol. Microbiol.">
        <title>Use of an ordered cosmid library to deduce the genomic organization of Mycobacterium leprae.</title>
        <authorList>
            <person name="Eiglmeier K."/>
            <person name="Honore N."/>
            <person name="Woods S.A."/>
            <person name="Caudron B."/>
            <person name="Cole S.T."/>
        </authorList>
    </citation>
    <scope>NUCLEOTIDE SEQUENCE</scope>
</reference>
<protein>
    <submittedName>
        <fullName evidence="1">Uncharacterized protein</fullName>
    </submittedName>
</protein>
<accession>Q797W2</accession>
<gene>
    <name evidence="1" type="primary">MLCL383.11c</name>
</gene>
<reference evidence="1" key="3">
    <citation type="submission" date="1997-06" db="EMBL/GenBank/DDBJ databases">
        <authorList>
            <person name="Parkhill J."/>
            <person name="Barrell B.G."/>
            <person name="Rajandream M.A."/>
        </authorList>
    </citation>
    <scope>NUCLEOTIDE SEQUENCE</scope>
</reference>
<sequence>MESAVGLYKSHLVGEKATFTGRAELERETAKRVHWHNTPSLAFTESRTDLRWSTSNAMIKWSPRPRWSRLFSRLQQNQVSSRNECQQTRVGCFAVISNPGQLVDQYIDDPIILHGSGFHIGLIKHRVV</sequence>
<name>Q797W2_MYCLR</name>
<organism evidence="1">
    <name type="scientific">Mycobacterium leprae</name>
    <dbReference type="NCBI Taxonomy" id="1769"/>
    <lineage>
        <taxon>Bacteria</taxon>
        <taxon>Bacillati</taxon>
        <taxon>Actinomycetota</taxon>
        <taxon>Actinomycetes</taxon>
        <taxon>Mycobacteriales</taxon>
        <taxon>Mycobacteriaceae</taxon>
        <taxon>Mycobacterium</taxon>
    </lineage>
</organism>
<proteinExistence type="predicted"/>
<dbReference type="EMBL" id="Z97179">
    <property type="protein sequence ID" value="CAB09935.1"/>
    <property type="molecule type" value="Genomic_DNA"/>
</dbReference>
<dbReference type="AlphaFoldDB" id="Q797W2"/>
<evidence type="ECO:0000313" key="1">
    <source>
        <dbReference type="EMBL" id="CAB09935.1"/>
    </source>
</evidence>